<reference evidence="2" key="1">
    <citation type="submission" date="2018-03" db="EMBL/GenBank/DDBJ databases">
        <authorList>
            <person name="Guldener U."/>
        </authorList>
    </citation>
    <scope>NUCLEOTIDE SEQUENCE</scope>
</reference>
<dbReference type="Proteomes" id="UP001187682">
    <property type="component" value="Unassembled WGS sequence"/>
</dbReference>
<gene>
    <name evidence="2" type="ORF">DNG_09040</name>
</gene>
<dbReference type="Gene3D" id="1.25.40.10">
    <property type="entry name" value="Tetratricopeptide repeat domain"/>
    <property type="match status" value="1"/>
</dbReference>
<dbReference type="SUPFAM" id="SSF48452">
    <property type="entry name" value="TPR-like"/>
    <property type="match status" value="1"/>
</dbReference>
<evidence type="ECO:0008006" key="4">
    <source>
        <dbReference type="Google" id="ProtNLM"/>
    </source>
</evidence>
<name>A0AAE8N4V5_9PEZI</name>
<dbReference type="AlphaFoldDB" id="A0AAE8N4V5"/>
<keyword evidence="3" id="KW-1185">Reference proteome</keyword>
<feature type="region of interest" description="Disordered" evidence="1">
    <location>
        <begin position="728"/>
        <end position="764"/>
    </location>
</feature>
<evidence type="ECO:0000256" key="1">
    <source>
        <dbReference type="SAM" id="MobiDB-lite"/>
    </source>
</evidence>
<dbReference type="InterPro" id="IPR011990">
    <property type="entry name" value="TPR-like_helical_dom_sf"/>
</dbReference>
<feature type="region of interest" description="Disordered" evidence="1">
    <location>
        <begin position="585"/>
        <end position="638"/>
    </location>
</feature>
<feature type="compositionally biased region" description="Basic and acidic residues" evidence="1">
    <location>
        <begin position="728"/>
        <end position="739"/>
    </location>
</feature>
<protein>
    <recommendedName>
        <fullName evidence="4">Fungal N-terminal domain-containing protein</fullName>
    </recommendedName>
</protein>
<proteinExistence type="predicted"/>
<evidence type="ECO:0000313" key="2">
    <source>
        <dbReference type="EMBL" id="SPO06351.1"/>
    </source>
</evidence>
<comment type="caution">
    <text evidence="2">The sequence shown here is derived from an EMBL/GenBank/DDBJ whole genome shotgun (WGS) entry which is preliminary data.</text>
</comment>
<dbReference type="EMBL" id="ONZQ02000015">
    <property type="protein sequence ID" value="SPO06351.1"/>
    <property type="molecule type" value="Genomic_DNA"/>
</dbReference>
<sequence>MDPLSITASTITLIHAAGAIATSLHRLSDALRTAESRVTALCDELSNLTAFLEAVKQSLKGCSSLDLAAVDEDLWRQTEVVMADCQTTLDELGLLVDSIRETSCVKGFGWKTRVAIDLSVRGAEIAALRDKISKSTSALRTILHTITVSLALRNNASHEVILFELDQLKLSITEAIRTSRQPTQGVGGLPDSGLRIGRNLRNLAEAASQFHSVASSTASTIANGSRAATMSRAHSNAPMSLVGAFPSFKRAWVETYLSNTQQQKDPAANLDALLSPSSPHAIPAALDECPISKTSFSQPAVPWSNSVTSEFEDEDELEFEQMFLEGLEDLARDSIRSGDFNQAIALLCQARNRHGLRSPDGSSSYRLDVQLALCYLFKGDQRQAEPTVLALAALPCPDMVVCTMIHAVSLAHLKSYSFERALELCKQALHGKKKWFRSRGIDWRDMPEYAESLGLLATIFDMMGDYISAEIYRRHLPCGYVYKHPESRFEFISDHTNLLQTVFGTDLPAFCQVNPPGGARPEGMFQLDGSCPHAQGASATRDVRGLNDTGTSPLRTKRYEWERYESDTNKEVVFHETDSAICIDDEELSPSPKTPAGPASPLKRRLSRMFGPVRYARTMESQRGSVMDDEPKQSSPIARWFKDRKAFRLGKSNSLQQSDGDGTDSNSPKTFKLLRMQRMTLEDLHNPSYQPGPGGYSGSQMADQEESMNISAKIPCPARVVTARKDRLPEPGNIEHDTPGDDSASFVAGGTPSEYYSSSQLHPPADGAAEVAELLGSSSEPDKCRPRDMNRETTFISDYSLSPPRTSASGGGQMSFLATPDYNNPSPTSGELLAATCPRFWPDMPRHDPSAQPPDCQNHVHYRSQWTAPTMPGCDNPATLLASVARILALVPTLESAESRRVVRVKLKSLAARLKLATSDMQVVYDVQNVNGGLADRQAQVHLIGSETVRGTYYSQAHFLGFVSRASQVARSLATPKLASWSG</sequence>
<evidence type="ECO:0000313" key="3">
    <source>
        <dbReference type="Proteomes" id="UP001187682"/>
    </source>
</evidence>
<accession>A0AAE8N4V5</accession>
<organism evidence="2 3">
    <name type="scientific">Cephalotrichum gorgonifer</name>
    <dbReference type="NCBI Taxonomy" id="2041049"/>
    <lineage>
        <taxon>Eukaryota</taxon>
        <taxon>Fungi</taxon>
        <taxon>Dikarya</taxon>
        <taxon>Ascomycota</taxon>
        <taxon>Pezizomycotina</taxon>
        <taxon>Sordariomycetes</taxon>
        <taxon>Hypocreomycetidae</taxon>
        <taxon>Microascales</taxon>
        <taxon>Microascaceae</taxon>
        <taxon>Cephalotrichum</taxon>
    </lineage>
</organism>